<feature type="transmembrane region" description="Helical" evidence="2">
    <location>
        <begin position="178"/>
        <end position="201"/>
    </location>
</feature>
<gene>
    <name evidence="3" type="ORF">ALEPTO_LOCUS3969</name>
</gene>
<dbReference type="Proteomes" id="UP000789508">
    <property type="component" value="Unassembled WGS sequence"/>
</dbReference>
<keyword evidence="4" id="KW-1185">Reference proteome</keyword>
<evidence type="ECO:0000256" key="2">
    <source>
        <dbReference type="SAM" id="Phobius"/>
    </source>
</evidence>
<accession>A0A9N8ZWG0</accession>
<dbReference type="GO" id="GO:0005509">
    <property type="term" value="F:calcium ion binding"/>
    <property type="evidence" value="ECO:0007669"/>
    <property type="project" value="InterPro"/>
</dbReference>
<reference evidence="3" key="1">
    <citation type="submission" date="2021-06" db="EMBL/GenBank/DDBJ databases">
        <authorList>
            <person name="Kallberg Y."/>
            <person name="Tangrot J."/>
            <person name="Rosling A."/>
        </authorList>
    </citation>
    <scope>NUCLEOTIDE SEQUENCE</scope>
    <source>
        <strain evidence="3">FL130A</strain>
    </source>
</reference>
<evidence type="ECO:0000256" key="1">
    <source>
        <dbReference type="SAM" id="MobiDB-lite"/>
    </source>
</evidence>
<protein>
    <submittedName>
        <fullName evidence="3">3728_t:CDS:1</fullName>
    </submittedName>
</protein>
<keyword evidence="2" id="KW-0812">Transmembrane</keyword>
<dbReference type="GO" id="GO:0016020">
    <property type="term" value="C:membrane"/>
    <property type="evidence" value="ECO:0007669"/>
    <property type="project" value="InterPro"/>
</dbReference>
<dbReference type="EMBL" id="CAJVPS010000827">
    <property type="protein sequence ID" value="CAG8510891.1"/>
    <property type="molecule type" value="Genomic_DNA"/>
</dbReference>
<evidence type="ECO:0000313" key="4">
    <source>
        <dbReference type="Proteomes" id="UP000789508"/>
    </source>
</evidence>
<name>A0A9N8ZWG0_9GLOM</name>
<feature type="compositionally biased region" description="Low complexity" evidence="1">
    <location>
        <begin position="276"/>
        <end position="297"/>
    </location>
</feature>
<proteinExistence type="predicted"/>
<keyword evidence="2" id="KW-1133">Transmembrane helix</keyword>
<evidence type="ECO:0000313" key="3">
    <source>
        <dbReference type="EMBL" id="CAG8510891.1"/>
    </source>
</evidence>
<dbReference type="InterPro" id="IPR015919">
    <property type="entry name" value="Cadherin-like_sf"/>
</dbReference>
<dbReference type="Gene3D" id="2.60.40.10">
    <property type="entry name" value="Immunoglobulins"/>
    <property type="match status" value="1"/>
</dbReference>
<feature type="region of interest" description="Disordered" evidence="1">
    <location>
        <begin position="328"/>
        <end position="358"/>
    </location>
</feature>
<dbReference type="SUPFAM" id="SSF49313">
    <property type="entry name" value="Cadherin-like"/>
    <property type="match status" value="2"/>
</dbReference>
<keyword evidence="2" id="KW-0472">Membrane</keyword>
<dbReference type="OrthoDB" id="2432298at2759"/>
<dbReference type="InterPro" id="IPR013783">
    <property type="entry name" value="Ig-like_fold"/>
</dbReference>
<comment type="caution">
    <text evidence="3">The sequence shown here is derived from an EMBL/GenBank/DDBJ whole genome shotgun (WGS) entry which is preliminary data.</text>
</comment>
<sequence>MSPHPHQQHEFPNLINQIKEQVPIENVGLPNIEKPSLPPLALPTLPIDENMDSASKMREKEPVKLLRPLPNIQTYVNVEFRYTIQVTKDYFEFQSGQQPSQLHFTASFSPQSSSKWVRFDSPTREFSGRPLPDSARNTTVNLNIEDPGRGTVETSMQILVSDLPSRVNNHNGLSRKQIVLVAIIPSLLGLSVLGIIGFLIFRKWNNRREHEAALKRALQNSRTINWHHVIQTTTTMTTTNLHKSLIERRREYIDTYNSNTNADQSEIDSIRSDVATKSTCTRRTSSPSSSYSEGSYDSFHKNRKQHEYTDHSIGRSILSRSAPLHLPSDVITTMGGSGHLHGDQSRSSSYSSIPEEEKQNALTKDILEELFPKSLERNYNLELKEYPNKSSSMKTFKICRTPSPNATCITMIKAEIGVPFQHHVTLSKTTCARKKDYIVVTAPNYQQLPPWLHFKKIEMVIWGIPTIDNKGRTHVQIYEYCGDEENGVQLPDAKMASGLGIKWPREIHEDDWKLLEEFVVVVQDEDELEENSG</sequence>
<dbReference type="AlphaFoldDB" id="A0A9N8ZWG0"/>
<organism evidence="3 4">
    <name type="scientific">Ambispora leptoticha</name>
    <dbReference type="NCBI Taxonomy" id="144679"/>
    <lineage>
        <taxon>Eukaryota</taxon>
        <taxon>Fungi</taxon>
        <taxon>Fungi incertae sedis</taxon>
        <taxon>Mucoromycota</taxon>
        <taxon>Glomeromycotina</taxon>
        <taxon>Glomeromycetes</taxon>
        <taxon>Archaeosporales</taxon>
        <taxon>Ambisporaceae</taxon>
        <taxon>Ambispora</taxon>
    </lineage>
</organism>
<feature type="region of interest" description="Disordered" evidence="1">
    <location>
        <begin position="276"/>
        <end position="300"/>
    </location>
</feature>